<sequence length="42" mass="4716">MIIHSGKFELPNKLLYGNSNCSDWIAVVNDATKTSIERPKKP</sequence>
<reference evidence="1 2" key="1">
    <citation type="submission" date="2018-06" db="EMBL/GenBank/DDBJ databases">
        <authorList>
            <consortium name="Pathogen Informatics"/>
            <person name="Doyle S."/>
        </authorList>
    </citation>
    <scope>NUCLEOTIDE SEQUENCE [LARGE SCALE GENOMIC DNA]</scope>
    <source>
        <strain evidence="1 2">NCTC10526</strain>
    </source>
</reference>
<evidence type="ECO:0000313" key="1">
    <source>
        <dbReference type="EMBL" id="SUD89797.1"/>
    </source>
</evidence>
<dbReference type="Proteomes" id="UP000254123">
    <property type="component" value="Unassembled WGS sequence"/>
</dbReference>
<dbReference type="AlphaFoldDB" id="A0A379LIQ1"/>
<evidence type="ECO:0000313" key="2">
    <source>
        <dbReference type="Proteomes" id="UP000254123"/>
    </source>
</evidence>
<protein>
    <submittedName>
        <fullName evidence="1">Uncharacterized protein</fullName>
    </submittedName>
</protein>
<accession>A0A379LIQ1</accession>
<dbReference type="EMBL" id="UGVC01000001">
    <property type="protein sequence ID" value="SUD89797.1"/>
    <property type="molecule type" value="Genomic_DNA"/>
</dbReference>
<gene>
    <name evidence="1" type="ORF">NCTC10526_00096</name>
</gene>
<dbReference type="STRING" id="1123034.GCA_000685805_01945"/>
<dbReference type="RefSeq" id="WP_265088284.1">
    <property type="nucleotide sequence ID" value="NZ_CAJHAQ010000001.1"/>
</dbReference>
<keyword evidence="2" id="KW-1185">Reference proteome</keyword>
<proteinExistence type="predicted"/>
<organism evidence="1 2">
    <name type="scientific">Psychrobacter phenylpyruvicus</name>
    <dbReference type="NCBI Taxonomy" id="29432"/>
    <lineage>
        <taxon>Bacteria</taxon>
        <taxon>Pseudomonadati</taxon>
        <taxon>Pseudomonadota</taxon>
        <taxon>Gammaproteobacteria</taxon>
        <taxon>Moraxellales</taxon>
        <taxon>Moraxellaceae</taxon>
        <taxon>Psychrobacter</taxon>
    </lineage>
</organism>
<name>A0A379LIQ1_9GAMM</name>